<organism evidence="3 5">
    <name type="scientific">Rotaria socialis</name>
    <dbReference type="NCBI Taxonomy" id="392032"/>
    <lineage>
        <taxon>Eukaryota</taxon>
        <taxon>Metazoa</taxon>
        <taxon>Spiralia</taxon>
        <taxon>Gnathifera</taxon>
        <taxon>Rotifera</taxon>
        <taxon>Eurotatoria</taxon>
        <taxon>Bdelloidea</taxon>
        <taxon>Philodinida</taxon>
        <taxon>Philodinidae</taxon>
        <taxon>Rotaria</taxon>
    </lineage>
</organism>
<dbReference type="Proteomes" id="UP000663825">
    <property type="component" value="Unassembled WGS sequence"/>
</dbReference>
<dbReference type="GO" id="GO:0016740">
    <property type="term" value="F:transferase activity"/>
    <property type="evidence" value="ECO:0007669"/>
    <property type="project" value="UniProtKB-KW"/>
</dbReference>
<evidence type="ECO:0000313" key="4">
    <source>
        <dbReference type="EMBL" id="CAF4111231.1"/>
    </source>
</evidence>
<dbReference type="PANTHER" id="PTHR40743:SF1">
    <property type="entry name" value="POSSIBLE GLYCOSYLTRANSFERASE"/>
    <property type="match status" value="1"/>
</dbReference>
<evidence type="ECO:0000313" key="3">
    <source>
        <dbReference type="EMBL" id="CAF3248917.1"/>
    </source>
</evidence>
<name>A0A817RLM7_9BILA</name>
<dbReference type="Gene3D" id="3.40.50.11340">
    <property type="match status" value="1"/>
</dbReference>
<evidence type="ECO:0000313" key="6">
    <source>
        <dbReference type="Proteomes" id="UP000663873"/>
    </source>
</evidence>
<dbReference type="InterPro" id="IPR029044">
    <property type="entry name" value="Nucleotide-diphossugar_trans"/>
</dbReference>
<keyword evidence="1" id="KW-0808">Transferase</keyword>
<dbReference type="EMBL" id="CAJOBP010000052">
    <property type="protein sequence ID" value="CAF4111231.1"/>
    <property type="molecule type" value="Genomic_DNA"/>
</dbReference>
<dbReference type="SUPFAM" id="SSF53448">
    <property type="entry name" value="Nucleotide-diphospho-sugar transferases"/>
    <property type="match status" value="2"/>
</dbReference>
<sequence>MTQRILPPILESPLDVREKSAHSTVIVAACMDRSSTLKIVLRSWLSVIDVTEVILVDWSSNPPLVQLFPDLLGDSRLKIITVQGEKKWVLSWAYNLAAKLAPNGSFMLKVDCDTTLAPDFLQWHSLKKGMFYAGNWRLIETENSKHLNGIFYIETVYFQAIHGFDERIQTYGHDDTDLYSRLNESGLDLVPFDKTKVYHLDHPPNLRLSKQPIHDASFEIEKNRFLRSFVLAWNRSNKKVSFHIQADISVRNHYLATRTSSVASIESTIPQHTREYVERRAAQSVLRGCRVPWKGLTVPTAYMIKMIPSYRNERMLVVHVQYGLGNRLRAMASGMAISNRTGRHFRLIWQPDEHCNVRFQELFSNEIDVWDEFESNETSGANFERYNYMESKIGGVNGQIIETDTMNHIYVKTAYKLNHPEVKPKIMRQVLSELRLQPHITAMVDFLSKKSFIGVHIRNADPRKEIPGISDHAYSDSEWKRLESWRQSTNISIFEDEINRILEKNSQQYFFLSADSEKTINAMRNLFKERILFLENHACNNRSRQCMFFAAADLWILSSASEILGSPYSAFSEVAGLFRNRTTRYAGIDFPYTESDHKTRPQLSGRGDGVVYIDYHSNNNWKEYNLLESITSLHRVYKGEIPIVIFLDDDTHLNKSYQHLFRHIYHVNISHTTRGANAENTVSNSDKEKKLIISDGLRKIQQLSNSPFEITLYVDGDTWFCGVLGNLSQILGDRDILISNDVHHKSKTKSTWNSGVILYRNSPVVINFFKLWEKLYLQECTSSEINQMDSCGLSSALELSTMVRYSSLDAVYSFRLGSENQMGSGGKPEKSRTQLVSWPVRIVHTSNLPSHKQAEICRFVNEKPLKPRILGLTPSNELTMYYKKADCDQGTENNCNTNVF</sequence>
<feature type="domain" description="Galactosyltransferase C-terminal" evidence="2">
    <location>
        <begin position="144"/>
        <end position="202"/>
    </location>
</feature>
<dbReference type="Proteomes" id="UP000663873">
    <property type="component" value="Unassembled WGS sequence"/>
</dbReference>
<dbReference type="InterPro" id="IPR027791">
    <property type="entry name" value="Galactosyl_T_C"/>
</dbReference>
<evidence type="ECO:0000259" key="2">
    <source>
        <dbReference type="Pfam" id="PF02709"/>
    </source>
</evidence>
<keyword evidence="6" id="KW-1185">Reference proteome</keyword>
<evidence type="ECO:0000313" key="5">
    <source>
        <dbReference type="Proteomes" id="UP000663825"/>
    </source>
</evidence>
<dbReference type="PANTHER" id="PTHR40743">
    <property type="entry name" value="NUCLEOTIDE-DIPHOSPHO-SUGAR TRANSFERASE CONTAINING PROTEIN"/>
    <property type="match status" value="1"/>
</dbReference>
<gene>
    <name evidence="3" type="ORF">TIS948_LOCUS15088</name>
    <name evidence="4" type="ORF">UJA718_LOCUS933</name>
</gene>
<dbReference type="EMBL" id="CAJNXB010002435">
    <property type="protein sequence ID" value="CAF3248917.1"/>
    <property type="molecule type" value="Genomic_DNA"/>
</dbReference>
<comment type="caution">
    <text evidence="3">The sequence shown here is derived from an EMBL/GenBank/DDBJ whole genome shotgun (WGS) entry which is preliminary data.</text>
</comment>
<accession>A0A817RLM7</accession>
<dbReference type="Gene3D" id="3.40.50.11350">
    <property type="match status" value="1"/>
</dbReference>
<dbReference type="PROSITE" id="PS51257">
    <property type="entry name" value="PROKAR_LIPOPROTEIN"/>
    <property type="match status" value="1"/>
</dbReference>
<dbReference type="Gene3D" id="3.90.550.10">
    <property type="entry name" value="Spore Coat Polysaccharide Biosynthesis Protein SpsA, Chain A"/>
    <property type="match status" value="1"/>
</dbReference>
<reference evidence="3" key="1">
    <citation type="submission" date="2021-02" db="EMBL/GenBank/DDBJ databases">
        <authorList>
            <person name="Nowell W R."/>
        </authorList>
    </citation>
    <scope>NUCLEOTIDE SEQUENCE</scope>
</reference>
<dbReference type="AlphaFoldDB" id="A0A817RLM7"/>
<protein>
    <recommendedName>
        <fullName evidence="2">Galactosyltransferase C-terminal domain-containing protein</fullName>
    </recommendedName>
</protein>
<proteinExistence type="predicted"/>
<dbReference type="Pfam" id="PF02709">
    <property type="entry name" value="Glyco_transf_7C"/>
    <property type="match status" value="1"/>
</dbReference>
<dbReference type="OrthoDB" id="4262at2759"/>
<evidence type="ECO:0000256" key="1">
    <source>
        <dbReference type="ARBA" id="ARBA00022679"/>
    </source>
</evidence>